<proteinExistence type="predicted"/>
<dbReference type="EMBL" id="FSRM01000002">
    <property type="protein sequence ID" value="SIO53882.1"/>
    <property type="molecule type" value="Genomic_DNA"/>
</dbReference>
<dbReference type="OrthoDB" id="7014098at2"/>
<sequence length="86" mass="9256">MKDAIKVDPRSTRRIVFGAYFLLLLAMALFPPFYLSVSGSAALVAGIPLPIFYWVSNAVLAGLGVWALYIVESVNGELPEEGNPNG</sequence>
<keyword evidence="1" id="KW-1133">Transmembrane helix</keyword>
<evidence type="ECO:0000256" key="1">
    <source>
        <dbReference type="SAM" id="Phobius"/>
    </source>
</evidence>
<dbReference type="Proteomes" id="UP000184693">
    <property type="component" value="Unassembled WGS sequence"/>
</dbReference>
<evidence type="ECO:0000313" key="3">
    <source>
        <dbReference type="Proteomes" id="UP000184693"/>
    </source>
</evidence>
<name>A0A1N6KBE1_9BURK</name>
<dbReference type="RefSeq" id="WP_074268464.1">
    <property type="nucleotide sequence ID" value="NZ_FSRM01000002.1"/>
</dbReference>
<protein>
    <recommendedName>
        <fullName evidence="4">Solute:sodium symporter small subunit</fullName>
    </recommendedName>
</protein>
<reference evidence="2 3" key="1">
    <citation type="submission" date="2016-11" db="EMBL/GenBank/DDBJ databases">
        <authorList>
            <person name="Jaros S."/>
            <person name="Januszkiewicz K."/>
            <person name="Wedrychowicz H."/>
        </authorList>
    </citation>
    <scope>NUCLEOTIDE SEQUENCE [LARGE SCALE GENOMIC DNA]</scope>
    <source>
        <strain evidence="2 3">GAS86</strain>
    </source>
</reference>
<evidence type="ECO:0008006" key="4">
    <source>
        <dbReference type="Google" id="ProtNLM"/>
    </source>
</evidence>
<organism evidence="2 3">
    <name type="scientific">Paraburkholderia phenazinium</name>
    <dbReference type="NCBI Taxonomy" id="60549"/>
    <lineage>
        <taxon>Bacteria</taxon>
        <taxon>Pseudomonadati</taxon>
        <taxon>Pseudomonadota</taxon>
        <taxon>Betaproteobacteria</taxon>
        <taxon>Burkholderiales</taxon>
        <taxon>Burkholderiaceae</taxon>
        <taxon>Paraburkholderia</taxon>
    </lineage>
</organism>
<keyword evidence="1" id="KW-0812">Transmembrane</keyword>
<accession>A0A1N6KBE1</accession>
<gene>
    <name evidence="2" type="ORF">SAMN05444168_6677</name>
</gene>
<dbReference type="AlphaFoldDB" id="A0A1N6KBE1"/>
<evidence type="ECO:0000313" key="2">
    <source>
        <dbReference type="EMBL" id="SIO53882.1"/>
    </source>
</evidence>
<feature type="transmembrane region" description="Helical" evidence="1">
    <location>
        <begin position="51"/>
        <end position="71"/>
    </location>
</feature>
<keyword evidence="1" id="KW-0472">Membrane</keyword>
<feature type="transmembrane region" description="Helical" evidence="1">
    <location>
        <begin position="20"/>
        <end position="45"/>
    </location>
</feature>